<dbReference type="EMBL" id="SRLO01001271">
    <property type="protein sequence ID" value="TNN39540.1"/>
    <property type="molecule type" value="Genomic_DNA"/>
</dbReference>
<accession>A0A4Z2FF79</accession>
<comment type="caution">
    <text evidence="1">The sequence shown here is derived from an EMBL/GenBank/DDBJ whole genome shotgun (WGS) entry which is preliminary data.</text>
</comment>
<dbReference type="OrthoDB" id="10646629at2759"/>
<reference evidence="1 2" key="1">
    <citation type="submission" date="2019-03" db="EMBL/GenBank/DDBJ databases">
        <title>First draft genome of Liparis tanakae, snailfish: a comprehensive survey of snailfish specific genes.</title>
        <authorList>
            <person name="Kim W."/>
            <person name="Song I."/>
            <person name="Jeong J.-H."/>
            <person name="Kim D."/>
            <person name="Kim S."/>
            <person name="Ryu S."/>
            <person name="Song J.Y."/>
            <person name="Lee S.K."/>
        </authorList>
    </citation>
    <scope>NUCLEOTIDE SEQUENCE [LARGE SCALE GENOMIC DNA]</scope>
    <source>
        <tissue evidence="1">Muscle</tissue>
    </source>
</reference>
<sequence length="159" mass="18421">MLCSTALSRPSLRLARSNISRSYEFLVMRRYTFTALFWPIRAAFLSRLHINWDKLANRCTALHLPAPPCTSLHRPAPPAQLIRTCKSFCGFQSESKMMQVSAAVRLMPRPPALVHRRKTKRSESGLLKRSMAACRRFPRTRPSIRSYKYLRQKEDRASQ</sequence>
<dbReference type="Proteomes" id="UP000314294">
    <property type="component" value="Unassembled WGS sequence"/>
</dbReference>
<protein>
    <submittedName>
        <fullName evidence="1">Uncharacterized protein</fullName>
    </submittedName>
</protein>
<dbReference type="AlphaFoldDB" id="A0A4Z2FF79"/>
<gene>
    <name evidence="1" type="ORF">EYF80_050287</name>
</gene>
<organism evidence="1 2">
    <name type="scientific">Liparis tanakae</name>
    <name type="common">Tanaka's snailfish</name>
    <dbReference type="NCBI Taxonomy" id="230148"/>
    <lineage>
        <taxon>Eukaryota</taxon>
        <taxon>Metazoa</taxon>
        <taxon>Chordata</taxon>
        <taxon>Craniata</taxon>
        <taxon>Vertebrata</taxon>
        <taxon>Euteleostomi</taxon>
        <taxon>Actinopterygii</taxon>
        <taxon>Neopterygii</taxon>
        <taxon>Teleostei</taxon>
        <taxon>Neoteleostei</taxon>
        <taxon>Acanthomorphata</taxon>
        <taxon>Eupercaria</taxon>
        <taxon>Perciformes</taxon>
        <taxon>Cottioidei</taxon>
        <taxon>Cottales</taxon>
        <taxon>Liparidae</taxon>
        <taxon>Liparis</taxon>
    </lineage>
</organism>
<name>A0A4Z2FF79_9TELE</name>
<keyword evidence="2" id="KW-1185">Reference proteome</keyword>
<evidence type="ECO:0000313" key="2">
    <source>
        <dbReference type="Proteomes" id="UP000314294"/>
    </source>
</evidence>
<proteinExistence type="predicted"/>
<evidence type="ECO:0000313" key="1">
    <source>
        <dbReference type="EMBL" id="TNN39540.1"/>
    </source>
</evidence>